<dbReference type="KEGG" id="tli:Tlie_0041"/>
<gene>
    <name evidence="6" type="ordered locus">Tlie_0041</name>
</gene>
<evidence type="ECO:0000313" key="7">
    <source>
        <dbReference type="Proteomes" id="UP000005868"/>
    </source>
</evidence>
<keyword evidence="3 4" id="KW-0732">Signal</keyword>
<evidence type="ECO:0000256" key="4">
    <source>
        <dbReference type="RuleBase" id="RU367119"/>
    </source>
</evidence>
<reference evidence="6 7" key="2">
    <citation type="journal article" date="2012" name="Stand. Genomic Sci.">
        <title>Genome sequence of the moderately thermophilic, amino-acid-degrading and sulfur-reducing bacterium Thermovirga lienii type strain (Cas60314(T)).</title>
        <authorList>
            <person name="Goker M."/>
            <person name="Saunders E."/>
            <person name="Lapidus A."/>
            <person name="Nolan M."/>
            <person name="Lucas S."/>
            <person name="Hammon N."/>
            <person name="Deshpande S."/>
            <person name="Cheng J.F."/>
            <person name="Han C."/>
            <person name="Tapia R."/>
            <person name="Goodwin L.A."/>
            <person name="Pitluck S."/>
            <person name="Liolios K."/>
            <person name="Mavromatis K."/>
            <person name="Pagani I."/>
            <person name="Ivanova N."/>
            <person name="Mikhailova N."/>
            <person name="Pati A."/>
            <person name="Chen A."/>
            <person name="Palaniappan K."/>
            <person name="Land M."/>
            <person name="Chang Y.J."/>
            <person name="Jeffries C.D."/>
            <person name="Brambilla E.M."/>
            <person name="Rohde M."/>
            <person name="Spring S."/>
            <person name="Detter J.C."/>
            <person name="Woyke T."/>
            <person name="Bristow J."/>
            <person name="Eisen J.A."/>
            <person name="Markowitz V."/>
            <person name="Hugenholtz P."/>
            <person name="Kyrpides N.C."/>
            <person name="Klenk H.P."/>
        </authorList>
    </citation>
    <scope>NUCLEOTIDE SEQUENCE [LARGE SCALE GENOMIC DNA]</scope>
    <source>
        <strain evidence="7">ATCC BAA-1197 / DSM 17291 / Cas60314</strain>
    </source>
</reference>
<dbReference type="STRING" id="580340.Tlie_0041"/>
<dbReference type="Pfam" id="PF12849">
    <property type="entry name" value="PBP_like_2"/>
    <property type="match status" value="1"/>
</dbReference>
<dbReference type="GO" id="GO:0042301">
    <property type="term" value="F:phosphate ion binding"/>
    <property type="evidence" value="ECO:0007669"/>
    <property type="project" value="UniProtKB-UniRule"/>
</dbReference>
<dbReference type="HOGENOM" id="CLU_026228_5_1_0"/>
<dbReference type="SUPFAM" id="SSF53850">
    <property type="entry name" value="Periplasmic binding protein-like II"/>
    <property type="match status" value="1"/>
</dbReference>
<dbReference type="PANTHER" id="PTHR30570">
    <property type="entry name" value="PERIPLASMIC PHOSPHATE BINDING COMPONENT OF PHOSPHATE ABC TRANSPORTER"/>
    <property type="match status" value="1"/>
</dbReference>
<reference evidence="7" key="1">
    <citation type="submission" date="2011-10" db="EMBL/GenBank/DDBJ databases">
        <title>The complete genome of chromosome of Thermovirga lienii DSM 17291.</title>
        <authorList>
            <consortium name="US DOE Joint Genome Institute (JGI-PGF)"/>
            <person name="Lucas S."/>
            <person name="Copeland A."/>
            <person name="Lapidus A."/>
            <person name="Glavina del Rio T."/>
            <person name="Dalin E."/>
            <person name="Tice H."/>
            <person name="Bruce D."/>
            <person name="Goodwin L."/>
            <person name="Pitluck S."/>
            <person name="Peters L."/>
            <person name="Mikhailova N."/>
            <person name="Saunders E."/>
            <person name="Kyrpides N."/>
            <person name="Mavromatis K."/>
            <person name="Ivanova N."/>
            <person name="Last F.I."/>
            <person name="Brettin T."/>
            <person name="Detter J.C."/>
            <person name="Han C."/>
            <person name="Larimer F."/>
            <person name="Land M."/>
            <person name="Hauser L."/>
            <person name="Markowitz V."/>
            <person name="Cheng J.-F."/>
            <person name="Hugenholtz P."/>
            <person name="Woyke T."/>
            <person name="Wu D."/>
            <person name="Spring S."/>
            <person name="Schroeder M."/>
            <person name="Brambilla E.-M."/>
            <person name="Klenk H.-P."/>
            <person name="Eisen J.A."/>
        </authorList>
    </citation>
    <scope>NUCLEOTIDE SEQUENCE [LARGE SCALE GENOMIC DNA]</scope>
    <source>
        <strain evidence="7">ATCC BAA-1197 / DSM 17291 / Cas60314</strain>
    </source>
</reference>
<feature type="domain" description="PBP" evidence="5">
    <location>
        <begin position="27"/>
        <end position="258"/>
    </location>
</feature>
<dbReference type="CDD" id="cd13653">
    <property type="entry name" value="PBP2_phosphate_like_1"/>
    <property type="match status" value="1"/>
</dbReference>
<dbReference type="OrthoDB" id="9790048at2"/>
<dbReference type="EMBL" id="CP003096">
    <property type="protein sequence ID" value="AER65787.1"/>
    <property type="molecule type" value="Genomic_DNA"/>
</dbReference>
<protein>
    <recommendedName>
        <fullName evidence="4">Phosphate-binding protein</fullName>
    </recommendedName>
</protein>
<evidence type="ECO:0000256" key="3">
    <source>
        <dbReference type="ARBA" id="ARBA00022729"/>
    </source>
</evidence>
<dbReference type="InterPro" id="IPR050811">
    <property type="entry name" value="Phosphate_ABC_transporter"/>
</dbReference>
<dbReference type="Gene3D" id="3.40.190.10">
    <property type="entry name" value="Periplasmic binding protein-like II"/>
    <property type="match status" value="2"/>
</dbReference>
<keyword evidence="4" id="KW-0592">Phosphate transport</keyword>
<keyword evidence="7" id="KW-1185">Reference proteome</keyword>
<dbReference type="GO" id="GO:0006817">
    <property type="term" value="P:phosphate ion transport"/>
    <property type="evidence" value="ECO:0007669"/>
    <property type="project" value="UniProtKB-UniRule"/>
</dbReference>
<evidence type="ECO:0000256" key="1">
    <source>
        <dbReference type="ARBA" id="ARBA00008725"/>
    </source>
</evidence>
<name>G7V5G0_THELD</name>
<organism evidence="6 7">
    <name type="scientific">Thermovirga lienii (strain ATCC BAA-1197 / DSM 17291 / Cas60314)</name>
    <dbReference type="NCBI Taxonomy" id="580340"/>
    <lineage>
        <taxon>Bacteria</taxon>
        <taxon>Thermotogati</taxon>
        <taxon>Synergistota</taxon>
        <taxon>Synergistia</taxon>
        <taxon>Synergistales</taxon>
        <taxon>Thermovirgaceae</taxon>
        <taxon>Thermovirga</taxon>
    </lineage>
</organism>
<dbReference type="Proteomes" id="UP000005868">
    <property type="component" value="Chromosome"/>
</dbReference>
<dbReference type="AlphaFoldDB" id="G7V5G0"/>
<keyword evidence="2 4" id="KW-0813">Transport</keyword>
<evidence type="ECO:0000256" key="2">
    <source>
        <dbReference type="ARBA" id="ARBA00022448"/>
    </source>
</evidence>
<feature type="chain" id="PRO_5027140985" description="Phosphate-binding protein" evidence="4">
    <location>
        <begin position="26"/>
        <end position="272"/>
    </location>
</feature>
<feature type="signal peptide" evidence="4">
    <location>
        <begin position="1"/>
        <end position="25"/>
    </location>
</feature>
<dbReference type="PANTHER" id="PTHR30570:SF1">
    <property type="entry name" value="PHOSPHATE-BINDING PROTEIN PSTS"/>
    <property type="match status" value="1"/>
</dbReference>
<evidence type="ECO:0000313" key="6">
    <source>
        <dbReference type="EMBL" id="AER65787.1"/>
    </source>
</evidence>
<evidence type="ECO:0000259" key="5">
    <source>
        <dbReference type="Pfam" id="PF12849"/>
    </source>
</evidence>
<comment type="function">
    <text evidence="4">Involved in the system for phosphate transport across the cytoplasmic membrane.</text>
</comment>
<dbReference type="eggNOG" id="COG0226">
    <property type="taxonomic scope" value="Bacteria"/>
</dbReference>
<dbReference type="InterPro" id="IPR011862">
    <property type="entry name" value="Phos-bd"/>
</dbReference>
<sequence>MKKFMASLAVLSMILLGLLGGVAFAEDLVINGSTTVLPIGQAAAEKFMEANPGVNVSVSGGGSGNGIKALIDGTTDVAMSSRFIKEKEVAMAVEKGRYPVPFAVAVDALLPVVHPSNPVKDLTIEQLRDIYLGKIKNWKEVGGPDKAIVAVTRDTSSGTFEVWEEKVMDKKRISPRALVVASNGAMVQTVAGNPAAIGYIGIGYLNDSVKTLTVGGIEGTAKTALDGSYLISRYLFMFTQGWPTGVTLKFINFVLSDEGQEIVASTGFIPVR</sequence>
<accession>G7V5G0</accession>
<dbReference type="InterPro" id="IPR024370">
    <property type="entry name" value="PBP_domain"/>
</dbReference>
<proteinExistence type="inferred from homology"/>
<comment type="similarity">
    <text evidence="1 4">Belongs to the PstS family.</text>
</comment>
<dbReference type="NCBIfam" id="TIGR02136">
    <property type="entry name" value="ptsS_2"/>
    <property type="match status" value="1"/>
</dbReference>